<feature type="transmembrane region" description="Helical" evidence="1">
    <location>
        <begin position="94"/>
        <end position="111"/>
    </location>
</feature>
<name>A0A0J9CGA3_9FIRM</name>
<keyword evidence="1" id="KW-1133">Transmembrane helix</keyword>
<dbReference type="EMBL" id="ADLK01000005">
    <property type="protein sequence ID" value="KMW23649.1"/>
    <property type="molecule type" value="Genomic_DNA"/>
</dbReference>
<dbReference type="RefSeq" id="WP_045093849.1">
    <property type="nucleotide sequence ID" value="NZ_KQ235876.1"/>
</dbReference>
<feature type="transmembrane region" description="Helical" evidence="1">
    <location>
        <begin position="69"/>
        <end position="88"/>
    </location>
</feature>
<evidence type="ECO:0008006" key="4">
    <source>
        <dbReference type="Google" id="ProtNLM"/>
    </source>
</evidence>
<accession>A0A0J9CGA3</accession>
<feature type="transmembrane region" description="Helical" evidence="1">
    <location>
        <begin position="41"/>
        <end position="62"/>
    </location>
</feature>
<dbReference type="OrthoDB" id="308265at2"/>
<gene>
    <name evidence="2" type="ORF">HMPREF9470_00865</name>
</gene>
<keyword evidence="1" id="KW-0472">Membrane</keyword>
<evidence type="ECO:0000313" key="2">
    <source>
        <dbReference type="EMBL" id="KMW23649.1"/>
    </source>
</evidence>
<dbReference type="Pfam" id="PF05437">
    <property type="entry name" value="AzlD"/>
    <property type="match status" value="1"/>
</dbReference>
<evidence type="ECO:0000313" key="3">
    <source>
        <dbReference type="Proteomes" id="UP000037392"/>
    </source>
</evidence>
<comment type="caution">
    <text evidence="2">The sequence shown here is derived from an EMBL/GenBank/DDBJ whole genome shotgun (WGS) entry which is preliminary data.</text>
</comment>
<dbReference type="AlphaFoldDB" id="A0A0J9CGA3"/>
<dbReference type="Proteomes" id="UP000037392">
    <property type="component" value="Unassembled WGS sequence"/>
</dbReference>
<proteinExistence type="predicted"/>
<protein>
    <recommendedName>
        <fullName evidence="4">Branched-chain amino acid transporter AzlD</fullName>
    </recommendedName>
</protein>
<evidence type="ECO:0000256" key="1">
    <source>
        <dbReference type="SAM" id="Phobius"/>
    </source>
</evidence>
<sequence>MTNLSNPAYVLSTILICALCTQVTRWLPFLLFGGKKEVPRLIRYLGCVLPAAIMAVLVVYCLKGITPLTYPYGLPELISVAVVVVLHLWKRNTLASIALGTVCYMILVQMVF</sequence>
<dbReference type="InterPro" id="IPR008407">
    <property type="entry name" value="Brnchd-chn_aa_trnsp_AzlD"/>
</dbReference>
<reference evidence="2 3" key="1">
    <citation type="submission" date="2011-04" db="EMBL/GenBank/DDBJ databases">
        <title>The Genome Sequence of Clostridium citroniae WAL-19142.</title>
        <authorList>
            <consortium name="The Broad Institute Genome Sequencing Platform"/>
            <person name="Earl A."/>
            <person name="Ward D."/>
            <person name="Feldgarden M."/>
            <person name="Gevers D."/>
            <person name="Warren Y.A."/>
            <person name="Tyrrell K.L."/>
            <person name="Citron D.M."/>
            <person name="Goldstein E.J."/>
            <person name="Daigneault M."/>
            <person name="Allen-Vercoe E."/>
            <person name="Young S.K."/>
            <person name="Zeng Q."/>
            <person name="Gargeya S."/>
            <person name="Fitzgerald M."/>
            <person name="Haas B."/>
            <person name="Abouelleil A."/>
            <person name="Alvarado L."/>
            <person name="Arachchi H.M."/>
            <person name="Berlin A."/>
            <person name="Brown A."/>
            <person name="Chapman S.B."/>
            <person name="Chen Z."/>
            <person name="Dunbar C."/>
            <person name="Freedman E."/>
            <person name="Gearin G."/>
            <person name="Gellesch M."/>
            <person name="Goldberg J."/>
            <person name="Griggs A."/>
            <person name="Gujja S."/>
            <person name="Heilman E.R."/>
            <person name="Heiman D."/>
            <person name="Howarth C."/>
            <person name="Larson L."/>
            <person name="Lui A."/>
            <person name="MacDonald P.J."/>
            <person name="Mehta T."/>
            <person name="Montmayeur A."/>
            <person name="Murphy C."/>
            <person name="Neiman D."/>
            <person name="Pearson M."/>
            <person name="Priest M."/>
            <person name="Roberts A."/>
            <person name="Saif S."/>
            <person name="Shea T."/>
            <person name="Shenoy N."/>
            <person name="Sisk P."/>
            <person name="Stolte C."/>
            <person name="Sykes S."/>
            <person name="White J."/>
            <person name="Yandava C."/>
            <person name="Wortman J."/>
            <person name="Nusbaum C."/>
            <person name="Birren B."/>
        </authorList>
    </citation>
    <scope>NUCLEOTIDE SEQUENCE [LARGE SCALE GENOMIC DNA]</scope>
    <source>
        <strain evidence="2 3">WAL-19142</strain>
    </source>
</reference>
<keyword evidence="1" id="KW-0812">Transmembrane</keyword>
<organism evidence="2 3">
    <name type="scientific">[Clostridium] citroniae WAL-19142</name>
    <dbReference type="NCBI Taxonomy" id="742734"/>
    <lineage>
        <taxon>Bacteria</taxon>
        <taxon>Bacillati</taxon>
        <taxon>Bacillota</taxon>
        <taxon>Clostridia</taxon>
        <taxon>Lachnospirales</taxon>
        <taxon>Lachnospiraceae</taxon>
        <taxon>Enterocloster</taxon>
    </lineage>
</organism>
<dbReference type="GeneID" id="93165638"/>
<dbReference type="PATRIC" id="fig|742734.4.peg.919"/>
<dbReference type="PIRSF" id="PIRSF003203">
    <property type="entry name" value="AzlD"/>
    <property type="match status" value="1"/>
</dbReference>